<reference evidence="2" key="1">
    <citation type="journal article" date="2022" name="Mol. Ecol. Resour.">
        <title>The genomes of chicory, endive, great burdock and yacon provide insights into Asteraceae palaeo-polyploidization history and plant inulin production.</title>
        <authorList>
            <person name="Fan W."/>
            <person name="Wang S."/>
            <person name="Wang H."/>
            <person name="Wang A."/>
            <person name="Jiang F."/>
            <person name="Liu H."/>
            <person name="Zhao H."/>
            <person name="Xu D."/>
            <person name="Zhang Y."/>
        </authorList>
    </citation>
    <scope>NUCLEOTIDE SEQUENCE [LARGE SCALE GENOMIC DNA]</scope>
    <source>
        <strain evidence="2">cv. Niubang</strain>
    </source>
</reference>
<gene>
    <name evidence="1" type="ORF">L6452_14332</name>
</gene>
<reference evidence="1 2" key="2">
    <citation type="journal article" date="2022" name="Mol. Ecol. Resour.">
        <title>The genomes of chicory, endive, great burdock and yacon provide insights into Asteraceae paleo-polyploidization history and plant inulin production.</title>
        <authorList>
            <person name="Fan W."/>
            <person name="Wang S."/>
            <person name="Wang H."/>
            <person name="Wang A."/>
            <person name="Jiang F."/>
            <person name="Liu H."/>
            <person name="Zhao H."/>
            <person name="Xu D."/>
            <person name="Zhang Y."/>
        </authorList>
    </citation>
    <scope>NUCLEOTIDE SEQUENCE [LARGE SCALE GENOMIC DNA]</scope>
    <source>
        <strain evidence="2">cv. Niubang</strain>
    </source>
</reference>
<dbReference type="EMBL" id="CM042050">
    <property type="protein sequence ID" value="KAI3734852.1"/>
    <property type="molecule type" value="Genomic_DNA"/>
</dbReference>
<evidence type="ECO:0000313" key="2">
    <source>
        <dbReference type="Proteomes" id="UP001055879"/>
    </source>
</evidence>
<name>A0ACB9CKP7_ARCLA</name>
<protein>
    <submittedName>
        <fullName evidence="1">Uncharacterized protein</fullName>
    </submittedName>
</protein>
<evidence type="ECO:0000313" key="1">
    <source>
        <dbReference type="EMBL" id="KAI3734852.1"/>
    </source>
</evidence>
<proteinExistence type="predicted"/>
<comment type="caution">
    <text evidence="1">The sequence shown here is derived from an EMBL/GenBank/DDBJ whole genome shotgun (WGS) entry which is preliminary data.</text>
</comment>
<accession>A0ACB9CKP7</accession>
<sequence length="224" mass="25013">MGKYWKVEETNNLTTVKPTDKNASFRSPENQPEKASTDPHSNPSKNKITFYFGKGVNHQKRKPSPASTCGEKAKPKDPLTTPNMGIDYTIARDKRKEIEVTDGTNPISLTLSLEDMKSKIFMGDLKSKKDIGEWTNLVPQKPIPSDTFTTFPTFNQKDTKTSPSLHTVGGTLRDPLSPLTKNNNHLLHAHATSHHPWNLANPMQTMNEFSRSHKTEKESASGTV</sequence>
<organism evidence="1 2">
    <name type="scientific">Arctium lappa</name>
    <name type="common">Greater burdock</name>
    <name type="synonym">Lappa major</name>
    <dbReference type="NCBI Taxonomy" id="4217"/>
    <lineage>
        <taxon>Eukaryota</taxon>
        <taxon>Viridiplantae</taxon>
        <taxon>Streptophyta</taxon>
        <taxon>Embryophyta</taxon>
        <taxon>Tracheophyta</taxon>
        <taxon>Spermatophyta</taxon>
        <taxon>Magnoliopsida</taxon>
        <taxon>eudicotyledons</taxon>
        <taxon>Gunneridae</taxon>
        <taxon>Pentapetalae</taxon>
        <taxon>asterids</taxon>
        <taxon>campanulids</taxon>
        <taxon>Asterales</taxon>
        <taxon>Asteraceae</taxon>
        <taxon>Carduoideae</taxon>
        <taxon>Cardueae</taxon>
        <taxon>Arctiinae</taxon>
        <taxon>Arctium</taxon>
    </lineage>
</organism>
<keyword evidence="2" id="KW-1185">Reference proteome</keyword>
<dbReference type="Proteomes" id="UP001055879">
    <property type="component" value="Linkage Group LG04"/>
</dbReference>